<dbReference type="EMBL" id="MLYV02001070">
    <property type="protein sequence ID" value="PSR73532.1"/>
    <property type="molecule type" value="Genomic_DNA"/>
</dbReference>
<organism evidence="1 2">
    <name type="scientific">Hermanssonia centrifuga</name>
    <dbReference type="NCBI Taxonomy" id="98765"/>
    <lineage>
        <taxon>Eukaryota</taxon>
        <taxon>Fungi</taxon>
        <taxon>Dikarya</taxon>
        <taxon>Basidiomycota</taxon>
        <taxon>Agaricomycotina</taxon>
        <taxon>Agaricomycetes</taxon>
        <taxon>Polyporales</taxon>
        <taxon>Meruliaceae</taxon>
        <taxon>Hermanssonia</taxon>
    </lineage>
</organism>
<comment type="caution">
    <text evidence="1">The sequence shown here is derived from an EMBL/GenBank/DDBJ whole genome shotgun (WGS) entry which is preliminary data.</text>
</comment>
<name>A0A2R6NMG2_9APHY</name>
<dbReference type="AlphaFoldDB" id="A0A2R6NMG2"/>
<protein>
    <submittedName>
        <fullName evidence="1">Uncharacterized protein</fullName>
    </submittedName>
</protein>
<reference evidence="1 2" key="1">
    <citation type="submission" date="2018-02" db="EMBL/GenBank/DDBJ databases">
        <title>Genome sequence of the basidiomycete white-rot fungus Phlebia centrifuga.</title>
        <authorList>
            <person name="Granchi Z."/>
            <person name="Peng M."/>
            <person name="de Vries R.P."/>
            <person name="Hilden K."/>
            <person name="Makela M.R."/>
            <person name="Grigoriev I."/>
            <person name="Riley R."/>
        </authorList>
    </citation>
    <scope>NUCLEOTIDE SEQUENCE [LARGE SCALE GENOMIC DNA]</scope>
    <source>
        <strain evidence="1 2">FBCC195</strain>
    </source>
</reference>
<evidence type="ECO:0000313" key="2">
    <source>
        <dbReference type="Proteomes" id="UP000186601"/>
    </source>
</evidence>
<keyword evidence="2" id="KW-1185">Reference proteome</keyword>
<evidence type="ECO:0000313" key="1">
    <source>
        <dbReference type="EMBL" id="PSR73532.1"/>
    </source>
</evidence>
<sequence>MSVRPIPSSDTGSVVAHGRLDRVGACPGQQAIQIPVAQVLESQPILESEVQDVHRGAAILPEKFDEMSFARVGLILAR</sequence>
<gene>
    <name evidence="1" type="ORF">PHLCEN_2v10644</name>
</gene>
<proteinExistence type="predicted"/>
<dbReference type="Proteomes" id="UP000186601">
    <property type="component" value="Unassembled WGS sequence"/>
</dbReference>
<accession>A0A2R6NMG2</accession>